<keyword evidence="3" id="KW-1185">Reference proteome</keyword>
<organism evidence="2 3">
    <name type="scientific">Ganoderma sinense ZZ0214-1</name>
    <dbReference type="NCBI Taxonomy" id="1077348"/>
    <lineage>
        <taxon>Eukaryota</taxon>
        <taxon>Fungi</taxon>
        <taxon>Dikarya</taxon>
        <taxon>Basidiomycota</taxon>
        <taxon>Agaricomycotina</taxon>
        <taxon>Agaricomycetes</taxon>
        <taxon>Polyporales</taxon>
        <taxon>Polyporaceae</taxon>
        <taxon>Ganoderma</taxon>
    </lineage>
</organism>
<dbReference type="OrthoDB" id="2735574at2759"/>
<dbReference type="SUPFAM" id="SSF52047">
    <property type="entry name" value="RNI-like"/>
    <property type="match status" value="1"/>
</dbReference>
<accession>A0A2G8SBJ5</accession>
<evidence type="ECO:0000313" key="3">
    <source>
        <dbReference type="Proteomes" id="UP000230002"/>
    </source>
</evidence>
<protein>
    <recommendedName>
        <fullName evidence="4">F-box domain-containing protein</fullName>
    </recommendedName>
</protein>
<evidence type="ECO:0000256" key="1">
    <source>
        <dbReference type="SAM" id="MobiDB-lite"/>
    </source>
</evidence>
<evidence type="ECO:0008006" key="4">
    <source>
        <dbReference type="Google" id="ProtNLM"/>
    </source>
</evidence>
<reference evidence="2 3" key="1">
    <citation type="journal article" date="2015" name="Sci. Rep.">
        <title>Chromosome-level genome map provides insights into diverse defense mechanisms in the medicinal fungus Ganoderma sinense.</title>
        <authorList>
            <person name="Zhu Y."/>
            <person name="Xu J."/>
            <person name="Sun C."/>
            <person name="Zhou S."/>
            <person name="Xu H."/>
            <person name="Nelson D.R."/>
            <person name="Qian J."/>
            <person name="Song J."/>
            <person name="Luo H."/>
            <person name="Xiang L."/>
            <person name="Li Y."/>
            <person name="Xu Z."/>
            <person name="Ji A."/>
            <person name="Wang L."/>
            <person name="Lu S."/>
            <person name="Hayward A."/>
            <person name="Sun W."/>
            <person name="Li X."/>
            <person name="Schwartz D.C."/>
            <person name="Wang Y."/>
            <person name="Chen S."/>
        </authorList>
    </citation>
    <scope>NUCLEOTIDE SEQUENCE [LARGE SCALE GENOMIC DNA]</scope>
    <source>
        <strain evidence="2 3">ZZ0214-1</strain>
    </source>
</reference>
<comment type="caution">
    <text evidence="2">The sequence shown here is derived from an EMBL/GenBank/DDBJ whole genome shotgun (WGS) entry which is preliminary data.</text>
</comment>
<name>A0A2G8SBJ5_9APHY</name>
<proteinExistence type="predicted"/>
<dbReference type="Proteomes" id="UP000230002">
    <property type="component" value="Unassembled WGS sequence"/>
</dbReference>
<sequence length="566" mass="64265">MDEISSRELWKTGSSRKDRESHSDNRTSSDPRLNLDILRLVCDCLTDVPDVLSFAITCSALTEDALRRRLRMAPVDLADAKMIDSFYTFIFSNQPSRAPYIYGLTILSSEHYLPFTHRSDFEMISSRLVGILEAAVHIQYLDFNTSIGNAVFDAVVKLTTVHELRILNDVLVFQEPLLVGLPTFRSPLRSLHITGNEPIGGAIPASFLHNCLSHLAPTLELLDLDDFPIDVLPSSVTTQFTAVRSLKFRTSFAPDCDLLGVLLQLFPNLDNTLELSLPIYMEDDHAHAFHDRCEEAQRRHCWSRLDRLVCNAGIAYLLALRCPIRRMDLEVRLPGATSHLAETLRRHCPPRLHVRISLYSGFGALDGLFPPEAADRLTHLVLFTDIGVHHGRPSHRRNYDYIRSNRFMNRLLRSIKHLRLTHLHVVFRYTIYLPMRKAAPDADSVGHNGFGDGMDLEVTKARLVDTMPTLRYLFLTTCGQTRTGTPRNRLWEFSNNVLSRWFASKAWRVVHDGEDLHPSESDSDVGLGSCVELSGEAAERIMEREELQLSRDEEYEVRQCADSMGS</sequence>
<dbReference type="AlphaFoldDB" id="A0A2G8SBJ5"/>
<evidence type="ECO:0000313" key="2">
    <source>
        <dbReference type="EMBL" id="PIL31121.1"/>
    </source>
</evidence>
<gene>
    <name evidence="2" type="ORF">GSI_05817</name>
</gene>
<dbReference type="EMBL" id="AYKW01000012">
    <property type="protein sequence ID" value="PIL31121.1"/>
    <property type="molecule type" value="Genomic_DNA"/>
</dbReference>
<feature type="region of interest" description="Disordered" evidence="1">
    <location>
        <begin position="1"/>
        <end position="29"/>
    </location>
</feature>